<evidence type="ECO:0000313" key="2">
    <source>
        <dbReference type="Proteomes" id="UP000827986"/>
    </source>
</evidence>
<protein>
    <submittedName>
        <fullName evidence="1">Uncharacterized protein</fullName>
    </submittedName>
</protein>
<sequence>MLHPCEPTGVLPMNAIAAGLSPKNAELCTASGTSFLKAQAQLDAEAAVSQIWLHLDTNLEAEHSHVDVETAVTQMCPPSRVSEVWKELPTHRALSPLRWLPVVLAEFWTEP</sequence>
<comment type="caution">
    <text evidence="1">The sequence shown here is derived from an EMBL/GenBank/DDBJ whole genome shotgun (WGS) entry which is preliminary data.</text>
</comment>
<gene>
    <name evidence="1" type="ORF">KIL84_005216</name>
</gene>
<reference evidence="1" key="1">
    <citation type="submission" date="2021-09" db="EMBL/GenBank/DDBJ databases">
        <title>The genome of Mauremys mutica provides insights into the evolution of semi-aquatic lifestyle.</title>
        <authorList>
            <person name="Gong S."/>
            <person name="Gao Y."/>
        </authorList>
    </citation>
    <scope>NUCLEOTIDE SEQUENCE</scope>
    <source>
        <strain evidence="1">MM-2020</strain>
        <tissue evidence="1">Muscle</tissue>
    </source>
</reference>
<organism evidence="1 2">
    <name type="scientific">Mauremys mutica</name>
    <name type="common">yellowpond turtle</name>
    <dbReference type="NCBI Taxonomy" id="74926"/>
    <lineage>
        <taxon>Eukaryota</taxon>
        <taxon>Metazoa</taxon>
        <taxon>Chordata</taxon>
        <taxon>Craniata</taxon>
        <taxon>Vertebrata</taxon>
        <taxon>Euteleostomi</taxon>
        <taxon>Archelosauria</taxon>
        <taxon>Testudinata</taxon>
        <taxon>Testudines</taxon>
        <taxon>Cryptodira</taxon>
        <taxon>Durocryptodira</taxon>
        <taxon>Testudinoidea</taxon>
        <taxon>Geoemydidae</taxon>
        <taxon>Geoemydinae</taxon>
        <taxon>Mauremys</taxon>
    </lineage>
</organism>
<keyword evidence="2" id="KW-1185">Reference proteome</keyword>
<dbReference type="AlphaFoldDB" id="A0A9D3XLW9"/>
<evidence type="ECO:0000313" key="1">
    <source>
        <dbReference type="EMBL" id="KAH1181490.1"/>
    </source>
</evidence>
<dbReference type="EMBL" id="JAHDVG010000468">
    <property type="protein sequence ID" value="KAH1181490.1"/>
    <property type="molecule type" value="Genomic_DNA"/>
</dbReference>
<proteinExistence type="predicted"/>
<accession>A0A9D3XLW9</accession>
<dbReference type="Proteomes" id="UP000827986">
    <property type="component" value="Unassembled WGS sequence"/>
</dbReference>
<name>A0A9D3XLW9_9SAUR</name>